<organism evidence="1">
    <name type="scientific">Pithovirus LCPAC403</name>
    <dbReference type="NCBI Taxonomy" id="2506596"/>
    <lineage>
        <taxon>Viruses</taxon>
        <taxon>Pithoviruses</taxon>
    </lineage>
</organism>
<protein>
    <submittedName>
        <fullName evidence="1">Uncharacterized protein</fullName>
    </submittedName>
</protein>
<reference evidence="1" key="1">
    <citation type="journal article" date="2019" name="MBio">
        <title>Virus Genomes from Deep Sea Sediments Expand the Ocean Megavirome and Support Independent Origins of Viral Gigantism.</title>
        <authorList>
            <person name="Backstrom D."/>
            <person name="Yutin N."/>
            <person name="Jorgensen S.L."/>
            <person name="Dharamshi J."/>
            <person name="Homa F."/>
            <person name="Zaremba-Niedwiedzka K."/>
            <person name="Spang A."/>
            <person name="Wolf Y.I."/>
            <person name="Koonin E.V."/>
            <person name="Ettema T.J."/>
        </authorList>
    </citation>
    <scope>NUCLEOTIDE SEQUENCE</scope>
</reference>
<dbReference type="EMBL" id="MK500589">
    <property type="protein sequence ID" value="QBK93052.1"/>
    <property type="molecule type" value="Genomic_DNA"/>
</dbReference>
<gene>
    <name evidence="1" type="ORF">LCPAC403_01860</name>
</gene>
<accession>A0A481ZCI9</accession>
<proteinExistence type="predicted"/>
<name>A0A481ZCI9_9VIRU</name>
<evidence type="ECO:0000313" key="1">
    <source>
        <dbReference type="EMBL" id="QBK93052.1"/>
    </source>
</evidence>
<sequence>MQNHGVIENKEFYYSVNAGVYSTKTMNPEEMKLERTVEITTKLGKKLSGEVTWL</sequence>